<dbReference type="GO" id="GO:0045892">
    <property type="term" value="P:negative regulation of DNA-templated transcription"/>
    <property type="evidence" value="ECO:0007669"/>
    <property type="project" value="InterPro"/>
</dbReference>
<dbReference type="GO" id="GO:0030915">
    <property type="term" value="C:Smc5-Smc6 complex"/>
    <property type="evidence" value="ECO:0007669"/>
    <property type="project" value="InterPro"/>
</dbReference>
<organism evidence="1">
    <name type="scientific">Rhododendron williamsianum</name>
    <dbReference type="NCBI Taxonomy" id="262921"/>
    <lineage>
        <taxon>Eukaryota</taxon>
        <taxon>Viridiplantae</taxon>
        <taxon>Streptophyta</taxon>
        <taxon>Embryophyta</taxon>
        <taxon>Tracheophyta</taxon>
        <taxon>Spermatophyta</taxon>
        <taxon>Magnoliopsida</taxon>
        <taxon>eudicotyledons</taxon>
        <taxon>Gunneridae</taxon>
        <taxon>Pentapetalae</taxon>
        <taxon>asterids</taxon>
        <taxon>Ericales</taxon>
        <taxon>Ericaceae</taxon>
        <taxon>Ericoideae</taxon>
        <taxon>Rhodoreae</taxon>
        <taxon>Rhododendron</taxon>
    </lineage>
</organism>
<proteinExistence type="predicted"/>
<evidence type="ECO:0000313" key="1">
    <source>
        <dbReference type="EMBL" id="KAE9445472.1"/>
    </source>
</evidence>
<protein>
    <submittedName>
        <fullName evidence="1">Uncharacterized protein</fullName>
    </submittedName>
</protein>
<dbReference type="GO" id="GO:0006974">
    <property type="term" value="P:DNA damage response"/>
    <property type="evidence" value="ECO:0007669"/>
    <property type="project" value="InterPro"/>
</dbReference>
<dbReference type="PANTHER" id="PTHR37243:SF2">
    <property type="entry name" value="NEGATIVE REGULATOR OF SYSTEMIC ACQUIRED RESISTANCE SNI1"/>
    <property type="match status" value="1"/>
</dbReference>
<name>A0A6A4KJA9_9ERIC</name>
<sequence length="98" mass="11148">MENQRIIRSRGIEVNTMTILDASGFKKDTQDLIDDSAKMCEAIFEILKDDNSLELIMASYRLLTELDKHFPREYASKVEKSELPSPSSVPELVVVEDV</sequence>
<dbReference type="PANTHER" id="PTHR37243">
    <property type="entry name" value="NEGATIVE REGULATOR OF SYSTEMIC ACQUIRED RESISTANCE SNI1"/>
    <property type="match status" value="1"/>
</dbReference>
<dbReference type="GO" id="GO:0005634">
    <property type="term" value="C:nucleus"/>
    <property type="evidence" value="ECO:0007669"/>
    <property type="project" value="InterPro"/>
</dbReference>
<dbReference type="InterPro" id="IPR034561">
    <property type="entry name" value="SNI1"/>
</dbReference>
<comment type="caution">
    <text evidence="1">The sequence shown here is derived from an EMBL/GenBank/DDBJ whole genome shotgun (WGS) entry which is preliminary data.</text>
</comment>
<dbReference type="OrthoDB" id="1745574at2759"/>
<dbReference type="GO" id="GO:0000976">
    <property type="term" value="F:transcription cis-regulatory region binding"/>
    <property type="evidence" value="ECO:0007669"/>
    <property type="project" value="TreeGrafter"/>
</dbReference>
<accession>A0A6A4KJA9</accession>
<dbReference type="AlphaFoldDB" id="A0A6A4KJA9"/>
<feature type="non-terminal residue" evidence="1">
    <location>
        <position position="1"/>
    </location>
</feature>
<gene>
    <name evidence="1" type="ORF">C3L33_22633</name>
</gene>
<dbReference type="EMBL" id="QEFC01004138">
    <property type="protein sequence ID" value="KAE9445472.1"/>
    <property type="molecule type" value="Genomic_DNA"/>
</dbReference>
<dbReference type="GO" id="GO:0010113">
    <property type="term" value="P:negative regulation of systemic acquired resistance"/>
    <property type="evidence" value="ECO:0007669"/>
    <property type="project" value="TreeGrafter"/>
</dbReference>
<reference evidence="1" key="1">
    <citation type="journal article" date="2019" name="Genome Biol. Evol.">
        <title>The Rhododendron genome and chromosomal organization provide insight into shared whole-genome duplications across the heath family (Ericaceae).</title>
        <authorList>
            <person name="Soza V.L."/>
            <person name="Lindsley D."/>
            <person name="Waalkes A."/>
            <person name="Ramage E."/>
            <person name="Patwardhan R.P."/>
            <person name="Burton J.N."/>
            <person name="Adey A."/>
            <person name="Kumar A."/>
            <person name="Qiu R."/>
            <person name="Shendure J."/>
            <person name="Hall B."/>
        </authorList>
    </citation>
    <scope>NUCLEOTIDE SEQUENCE</scope>
    <source>
        <strain evidence="1">RSF 1966-606</strain>
    </source>
</reference>